<sequence length="230" mass="26347">TGIIDTIHLVEVVRSIPFLEHSGALSPAELRGLRAWFDAYLGWMTASKNGKEERDAKNNHGTCWLMQASEFAAFTANRELSEFSRTRFKEVLVPEQIAADGSFPRELSRTKPYGYCLFNLDAMATVCQILSTPDDNLFSYTLPDGRGFAKAMAFMFRFIVDKKSWPYPNDVEYFDDWPVRQPSLLFAGIALSKPEYFAVWSRLNPDPIVEEIIRNYPIRQPFLWIGRGTQ</sequence>
<dbReference type="GO" id="GO:0042597">
    <property type="term" value="C:periplasmic space"/>
    <property type="evidence" value="ECO:0007669"/>
    <property type="project" value="InterPro"/>
</dbReference>
<keyword evidence="1" id="KW-0732">Signal</keyword>
<dbReference type="Proteomes" id="UP000567293">
    <property type="component" value="Unassembled WGS sequence"/>
</dbReference>
<dbReference type="GO" id="GO:0016829">
    <property type="term" value="F:lyase activity"/>
    <property type="evidence" value="ECO:0007669"/>
    <property type="project" value="UniProtKB-KW"/>
</dbReference>
<feature type="non-terminal residue" evidence="4">
    <location>
        <position position="1"/>
    </location>
</feature>
<dbReference type="SUPFAM" id="SSF48230">
    <property type="entry name" value="Chondroitin AC/alginate lyase"/>
    <property type="match status" value="1"/>
</dbReference>
<evidence type="ECO:0000259" key="3">
    <source>
        <dbReference type="Pfam" id="PF05426"/>
    </source>
</evidence>
<dbReference type="Gene3D" id="1.50.10.100">
    <property type="entry name" value="Chondroitin AC/alginate lyase"/>
    <property type="match status" value="1"/>
</dbReference>
<name>A0A7V8NV33_9BACT</name>
<evidence type="ECO:0000256" key="2">
    <source>
        <dbReference type="ARBA" id="ARBA00023239"/>
    </source>
</evidence>
<dbReference type="EMBL" id="JACDQQ010002276">
    <property type="protein sequence ID" value="MBA0087982.1"/>
    <property type="molecule type" value="Genomic_DNA"/>
</dbReference>
<evidence type="ECO:0000313" key="5">
    <source>
        <dbReference type="Proteomes" id="UP000567293"/>
    </source>
</evidence>
<reference evidence="4" key="1">
    <citation type="submission" date="2020-06" db="EMBL/GenBank/DDBJ databases">
        <title>Legume-microbial interactions unlock mineral nutrients during tropical forest succession.</title>
        <authorList>
            <person name="Epihov D.Z."/>
        </authorList>
    </citation>
    <scope>NUCLEOTIDE SEQUENCE [LARGE SCALE GENOMIC DNA]</scope>
    <source>
        <strain evidence="4">Pan2503</strain>
    </source>
</reference>
<gene>
    <name evidence="4" type="ORF">HRJ53_23600</name>
</gene>
<accession>A0A7V8NV33</accession>
<evidence type="ECO:0000256" key="1">
    <source>
        <dbReference type="ARBA" id="ARBA00022729"/>
    </source>
</evidence>
<proteinExistence type="predicted"/>
<organism evidence="4 5">
    <name type="scientific">Candidatus Acidiferrum panamense</name>
    <dbReference type="NCBI Taxonomy" id="2741543"/>
    <lineage>
        <taxon>Bacteria</taxon>
        <taxon>Pseudomonadati</taxon>
        <taxon>Acidobacteriota</taxon>
        <taxon>Terriglobia</taxon>
        <taxon>Candidatus Acidiferrales</taxon>
        <taxon>Candidatus Acidiferrum</taxon>
    </lineage>
</organism>
<dbReference type="InterPro" id="IPR008397">
    <property type="entry name" value="Alginate_lyase_dom"/>
</dbReference>
<dbReference type="InterPro" id="IPR008929">
    <property type="entry name" value="Chondroitin_lyas"/>
</dbReference>
<keyword evidence="2 4" id="KW-0456">Lyase</keyword>
<comment type="caution">
    <text evidence="4">The sequence shown here is derived from an EMBL/GenBank/DDBJ whole genome shotgun (WGS) entry which is preliminary data.</text>
</comment>
<evidence type="ECO:0000313" key="4">
    <source>
        <dbReference type="EMBL" id="MBA0087982.1"/>
    </source>
</evidence>
<dbReference type="AlphaFoldDB" id="A0A7V8NV33"/>
<protein>
    <submittedName>
        <fullName evidence="4">Alginate lyase family protein</fullName>
    </submittedName>
</protein>
<keyword evidence="5" id="KW-1185">Reference proteome</keyword>
<dbReference type="Pfam" id="PF05426">
    <property type="entry name" value="Alginate_lyase"/>
    <property type="match status" value="1"/>
</dbReference>
<feature type="domain" description="Alginate lyase" evidence="3">
    <location>
        <begin position="1"/>
        <end position="165"/>
    </location>
</feature>